<evidence type="ECO:0000313" key="3">
    <source>
        <dbReference type="EMBL" id="KAE8263263.1"/>
    </source>
</evidence>
<organism evidence="3 4">
    <name type="scientific">Tilletia walkeri</name>
    <dbReference type="NCBI Taxonomy" id="117179"/>
    <lineage>
        <taxon>Eukaryota</taxon>
        <taxon>Fungi</taxon>
        <taxon>Dikarya</taxon>
        <taxon>Basidiomycota</taxon>
        <taxon>Ustilaginomycotina</taxon>
        <taxon>Exobasidiomycetes</taxon>
        <taxon>Tilletiales</taxon>
        <taxon>Tilletiaceae</taxon>
        <taxon>Tilletia</taxon>
    </lineage>
</organism>
<feature type="domain" description="J" evidence="2">
    <location>
        <begin position="23"/>
        <end position="94"/>
    </location>
</feature>
<gene>
    <name evidence="3" type="ORF">A4X09_0g7273</name>
</gene>
<dbReference type="SUPFAM" id="SSF46565">
    <property type="entry name" value="Chaperone J-domain"/>
    <property type="match status" value="1"/>
</dbReference>
<dbReference type="PANTHER" id="PTHR43908">
    <property type="entry name" value="AT29763P-RELATED"/>
    <property type="match status" value="1"/>
</dbReference>
<reference evidence="3" key="1">
    <citation type="submission" date="2016-04" db="EMBL/GenBank/DDBJ databases">
        <authorList>
            <person name="Nguyen H.D."/>
            <person name="Samba Siva P."/>
            <person name="Cullis J."/>
            <person name="Levesque C.A."/>
            <person name="Hambleton S."/>
        </authorList>
    </citation>
    <scope>NUCLEOTIDE SEQUENCE</scope>
    <source>
        <strain evidence="3">DAOMC 236422</strain>
    </source>
</reference>
<dbReference type="CDD" id="cd06257">
    <property type="entry name" value="DnaJ"/>
    <property type="match status" value="1"/>
</dbReference>
<dbReference type="GO" id="GO:0005789">
    <property type="term" value="C:endoplasmic reticulum membrane"/>
    <property type="evidence" value="ECO:0007669"/>
    <property type="project" value="TreeGrafter"/>
</dbReference>
<reference evidence="3" key="2">
    <citation type="journal article" date="2019" name="IMA Fungus">
        <title>Genome sequencing and comparison of five Tilletia species to identify candidate genes for the detection of regulated species infecting wheat.</title>
        <authorList>
            <person name="Nguyen H.D.T."/>
            <person name="Sultana T."/>
            <person name="Kesanakurti P."/>
            <person name="Hambleton S."/>
        </authorList>
    </citation>
    <scope>NUCLEOTIDE SEQUENCE</scope>
    <source>
        <strain evidence="3">DAOMC 236422</strain>
    </source>
</reference>
<feature type="compositionally biased region" description="Low complexity" evidence="1">
    <location>
        <begin position="142"/>
        <end position="151"/>
    </location>
</feature>
<dbReference type="PANTHER" id="PTHR43908:SF3">
    <property type="entry name" value="AT29763P-RELATED"/>
    <property type="match status" value="1"/>
</dbReference>
<keyword evidence="4" id="KW-1185">Reference proteome</keyword>
<dbReference type="InterPro" id="IPR051100">
    <property type="entry name" value="DnaJ_subfamily_B/C"/>
</dbReference>
<dbReference type="Pfam" id="PF00226">
    <property type="entry name" value="DnaJ"/>
    <property type="match status" value="1"/>
</dbReference>
<comment type="caution">
    <text evidence="3">The sequence shown here is derived from an EMBL/GenBank/DDBJ whole genome shotgun (WGS) entry which is preliminary data.</text>
</comment>
<dbReference type="PROSITE" id="PS50076">
    <property type="entry name" value="DNAJ_2"/>
    <property type="match status" value="1"/>
</dbReference>
<name>A0A8X7T158_9BASI</name>
<accession>A0A8X7T158</accession>
<dbReference type="Proteomes" id="UP000078113">
    <property type="component" value="Unassembled WGS sequence"/>
</dbReference>
<dbReference type="InterPro" id="IPR036869">
    <property type="entry name" value="J_dom_sf"/>
</dbReference>
<dbReference type="SMART" id="SM00271">
    <property type="entry name" value="DnaJ"/>
    <property type="match status" value="1"/>
</dbReference>
<dbReference type="GO" id="GO:0071218">
    <property type="term" value="P:cellular response to misfolded protein"/>
    <property type="evidence" value="ECO:0007669"/>
    <property type="project" value="TreeGrafter"/>
</dbReference>
<evidence type="ECO:0000256" key="1">
    <source>
        <dbReference type="SAM" id="MobiDB-lite"/>
    </source>
</evidence>
<dbReference type="Gene3D" id="1.10.287.110">
    <property type="entry name" value="DnaJ domain"/>
    <property type="match status" value="1"/>
</dbReference>
<evidence type="ECO:0000313" key="4">
    <source>
        <dbReference type="Proteomes" id="UP000078113"/>
    </source>
</evidence>
<feature type="region of interest" description="Disordered" evidence="1">
    <location>
        <begin position="51"/>
        <end position="166"/>
    </location>
</feature>
<protein>
    <recommendedName>
        <fullName evidence="2">J domain-containing protein</fullName>
    </recommendedName>
</protein>
<sequence length="205" mass="23525">MTGFDFTYVQEVAVERVRHADGDPYIILDIPHGTTDPDKLKQARRKAALDLHPDKNRHPWAGEAMKAVNQAFDDLSEGQEERSWSPEPDKDETSPPPGSPEPDSDFSDGWRRDEAFPEEDAPPPGSPDTEPDPASQRKQQEGQRSGHQQQRQRTEPSGANVAPWDAGYYLQPRPQLWNLWEACQQFWRDEQGGKRRTQRMRRGRK</sequence>
<dbReference type="GO" id="GO:0030544">
    <property type="term" value="F:Hsp70 protein binding"/>
    <property type="evidence" value="ECO:0007669"/>
    <property type="project" value="TreeGrafter"/>
</dbReference>
<feature type="compositionally biased region" description="Basic and acidic residues" evidence="1">
    <location>
        <begin position="79"/>
        <end position="93"/>
    </location>
</feature>
<dbReference type="EMBL" id="LWDG02000674">
    <property type="protein sequence ID" value="KAE8263263.1"/>
    <property type="molecule type" value="Genomic_DNA"/>
</dbReference>
<proteinExistence type="predicted"/>
<dbReference type="InterPro" id="IPR001623">
    <property type="entry name" value="DnaJ_domain"/>
</dbReference>
<dbReference type="AlphaFoldDB" id="A0A8X7T158"/>
<evidence type="ECO:0000259" key="2">
    <source>
        <dbReference type="PROSITE" id="PS50076"/>
    </source>
</evidence>